<dbReference type="OrthoDB" id="2990033at2"/>
<gene>
    <name evidence="3" type="ORF">DL897_02015</name>
</gene>
<dbReference type="Pfam" id="PF26347">
    <property type="entry name" value="YtrI_sporulation"/>
    <property type="match status" value="1"/>
</dbReference>
<proteinExistence type="predicted"/>
<evidence type="ECO:0000256" key="1">
    <source>
        <dbReference type="SAM" id="Phobius"/>
    </source>
</evidence>
<dbReference type="Proteomes" id="UP000251213">
    <property type="component" value="Unassembled WGS sequence"/>
</dbReference>
<comment type="caution">
    <text evidence="3">The sequence shown here is derived from an EMBL/GenBank/DDBJ whole genome shotgun (WGS) entry which is preliminary data.</text>
</comment>
<dbReference type="InterPro" id="IPR058620">
    <property type="entry name" value="YtrI_C"/>
</dbReference>
<evidence type="ECO:0000313" key="3">
    <source>
        <dbReference type="EMBL" id="RAL26847.1"/>
    </source>
</evidence>
<evidence type="ECO:0000313" key="4">
    <source>
        <dbReference type="Proteomes" id="UP000251213"/>
    </source>
</evidence>
<organism evidence="3 4">
    <name type="scientific">Thermoflavimicrobium daqui</name>
    <dbReference type="NCBI Taxonomy" id="2137476"/>
    <lineage>
        <taxon>Bacteria</taxon>
        <taxon>Bacillati</taxon>
        <taxon>Bacillota</taxon>
        <taxon>Bacilli</taxon>
        <taxon>Bacillales</taxon>
        <taxon>Thermoactinomycetaceae</taxon>
        <taxon>Thermoflavimicrobium</taxon>
    </lineage>
</organism>
<dbReference type="RefSeq" id="WP_113657452.1">
    <property type="nucleotide sequence ID" value="NZ_KZ845663.1"/>
</dbReference>
<reference evidence="3 4" key="1">
    <citation type="submission" date="2018-06" db="EMBL/GenBank/DDBJ databases">
        <title>Thermoflavimicrobium daqus sp. nov., a thermophilic microbe isolated from Moutai-flavour Daqu.</title>
        <authorList>
            <person name="Wang X."/>
            <person name="Zhou H."/>
        </authorList>
    </citation>
    <scope>NUCLEOTIDE SEQUENCE [LARGE SCALE GENOMIC DNA]</scope>
    <source>
        <strain evidence="3 4">FBKL4.011</strain>
    </source>
</reference>
<reference evidence="3 4" key="2">
    <citation type="submission" date="2018-06" db="EMBL/GenBank/DDBJ databases">
        <authorList>
            <person name="Zhirakovskaya E."/>
        </authorList>
    </citation>
    <scope>NUCLEOTIDE SEQUENCE [LARGE SCALE GENOMIC DNA]</scope>
    <source>
        <strain evidence="3 4">FBKL4.011</strain>
    </source>
</reference>
<keyword evidence="1" id="KW-1133">Transmembrane helix</keyword>
<dbReference type="EMBL" id="QJKK01000001">
    <property type="protein sequence ID" value="RAL26847.1"/>
    <property type="molecule type" value="Genomic_DNA"/>
</dbReference>
<keyword evidence="1" id="KW-0472">Membrane</keyword>
<feature type="transmembrane region" description="Helical" evidence="1">
    <location>
        <begin position="12"/>
        <end position="31"/>
    </location>
</feature>
<keyword evidence="4" id="KW-1185">Reference proteome</keyword>
<sequence>MFRQAKKHRYSFTIFLFGMITGASLFLFLYSQKIDSLYLERDAIYFANNQKYKRILKLEQEITKLSQQKSPQTAHQPETIKKIIVEVDSEQRFGTEMIKAQVESLLEPFLDKSMDWVSNNPQLVESVLLKKPIPIDEESSQTVQVYVKYLSFHQQTLKIWVSTEEVSNNNMTIPQK</sequence>
<protein>
    <recommendedName>
        <fullName evidence="2">Sporulation membrane protein YtrI C-terminal domain-containing protein</fullName>
    </recommendedName>
</protein>
<name>A0A364K976_9BACL</name>
<evidence type="ECO:0000259" key="2">
    <source>
        <dbReference type="Pfam" id="PF26347"/>
    </source>
</evidence>
<dbReference type="AlphaFoldDB" id="A0A364K976"/>
<feature type="domain" description="Sporulation membrane protein YtrI C-terminal" evidence="2">
    <location>
        <begin position="92"/>
        <end position="163"/>
    </location>
</feature>
<accession>A0A364K976</accession>
<keyword evidence="1" id="KW-0812">Transmembrane</keyword>